<dbReference type="EMBL" id="JARKIB010000395">
    <property type="protein sequence ID" value="KAJ7711484.1"/>
    <property type="molecule type" value="Genomic_DNA"/>
</dbReference>
<sequence>MSLSHNPANPLPFPAPAETFQYLSRLTFSEPPVPIVRISAAGPVETVVDAVSRQWQKVANNQPIDVDPTFCAAPQSEYYGSITLPNGQELHRSSAQNVFRVFRNRTTGLPYTLSCHEFTFHLATPRNPQQTWSLELVYPNNQRLHEAMGTMSPLDSVDDVGFPVHATPQVPPMVSMAERTRLPVNSSVRPEDTQTTRLSDAPRHSLPSQEETFHNISAEHAACGERVYASPFSSSYKDLLDLEFSSSESSEELGVCGFCFELQHESARECPLFGVKTRRTFNVFAPNAEALSGAGSRGDAEIMPSIGEEDEEMSEDSGKRPNVRTWIYETDLYSLADEPFSMEMRRVLDVAIGPTIREWMGVPQAEKQAFRSLGALVKEACAAFDMYTNDAALRLADMREQNRLQLERDEFADPLERQMAVESGRLLKELERSNRREQQQVVERAEVRMKMDEERERKADDPNYIGAFSPLDRTTTSSLDGSSLRTYHHARPLVQLGVSDIRLVQSLLRRNLCSAFLRIGRPLLTLDHELWSPARSEWMQARSPVEDESSTGFPASTRNSSSTRSYESSIVSGPPRPSTILTALQEALAEWVEEGAEHRWTTNHYEEEMVCDPGRQAIEILHGSLAKFVDYDAMAAEGVEILQAQSSPATSLDFTLPSHHLASAHRTDADTNTASEVTSTAVATTNAAATDAVSVDFDVSPMHASGLKRKRSEDEEGGFRRRKKFWLTDSRIIELFGGVRLGILETIHRVEEMALYCFEVDERSFSAFFTHHPLLHNFEAAKLQVLAHLLQRQGCEGPATLLYEILAVRLRDEYAVSHLLNAGYLDDNFPEETSRYWELMGVLPDRLDPEDRYRLPENPRRQSQDDSDLESDGSAADPTDYVYAGSDSVDMQRPLMYPYLRDERPPTGFDDNSIIDPALLRSSPSPGPLFYPTDEELAEHDAQATQPAATSPDTRFIKPAGPNTLPLPEFLRARGQVDVDFNDPVAFRAACNSHTLQTISGLCRDPQDVPTAFLDSRAALYRHLDDVRGCNPLYAGSLWADFWLSR</sequence>
<dbReference type="Proteomes" id="UP001215598">
    <property type="component" value="Unassembled WGS sequence"/>
</dbReference>
<name>A0AAD7MD11_9AGAR</name>
<proteinExistence type="predicted"/>
<feature type="region of interest" description="Disordered" evidence="1">
    <location>
        <begin position="452"/>
        <end position="471"/>
    </location>
</feature>
<evidence type="ECO:0000313" key="3">
    <source>
        <dbReference type="Proteomes" id="UP001215598"/>
    </source>
</evidence>
<evidence type="ECO:0000313" key="2">
    <source>
        <dbReference type="EMBL" id="KAJ7711484.1"/>
    </source>
</evidence>
<keyword evidence="3" id="KW-1185">Reference proteome</keyword>
<feature type="compositionally biased region" description="Basic and acidic residues" evidence="1">
    <location>
        <begin position="848"/>
        <end position="864"/>
    </location>
</feature>
<feature type="compositionally biased region" description="Low complexity" evidence="1">
    <location>
        <begin position="556"/>
        <end position="572"/>
    </location>
</feature>
<evidence type="ECO:0000256" key="1">
    <source>
        <dbReference type="SAM" id="MobiDB-lite"/>
    </source>
</evidence>
<organism evidence="2 3">
    <name type="scientific">Mycena metata</name>
    <dbReference type="NCBI Taxonomy" id="1033252"/>
    <lineage>
        <taxon>Eukaryota</taxon>
        <taxon>Fungi</taxon>
        <taxon>Dikarya</taxon>
        <taxon>Basidiomycota</taxon>
        <taxon>Agaricomycotina</taxon>
        <taxon>Agaricomycetes</taxon>
        <taxon>Agaricomycetidae</taxon>
        <taxon>Agaricales</taxon>
        <taxon>Marasmiineae</taxon>
        <taxon>Mycenaceae</taxon>
        <taxon>Mycena</taxon>
    </lineage>
</organism>
<dbReference type="AlphaFoldDB" id="A0AAD7MD11"/>
<accession>A0AAD7MD11</accession>
<feature type="region of interest" description="Disordered" evidence="1">
    <location>
        <begin position="185"/>
        <end position="207"/>
    </location>
</feature>
<reference evidence="2" key="1">
    <citation type="submission" date="2023-03" db="EMBL/GenBank/DDBJ databases">
        <title>Massive genome expansion in bonnet fungi (Mycena s.s.) driven by repeated elements and novel gene families across ecological guilds.</title>
        <authorList>
            <consortium name="Lawrence Berkeley National Laboratory"/>
            <person name="Harder C.B."/>
            <person name="Miyauchi S."/>
            <person name="Viragh M."/>
            <person name="Kuo A."/>
            <person name="Thoen E."/>
            <person name="Andreopoulos B."/>
            <person name="Lu D."/>
            <person name="Skrede I."/>
            <person name="Drula E."/>
            <person name="Henrissat B."/>
            <person name="Morin E."/>
            <person name="Kohler A."/>
            <person name="Barry K."/>
            <person name="LaButti K."/>
            <person name="Morin E."/>
            <person name="Salamov A."/>
            <person name="Lipzen A."/>
            <person name="Mereny Z."/>
            <person name="Hegedus B."/>
            <person name="Baldrian P."/>
            <person name="Stursova M."/>
            <person name="Weitz H."/>
            <person name="Taylor A."/>
            <person name="Grigoriev I.V."/>
            <person name="Nagy L.G."/>
            <person name="Martin F."/>
            <person name="Kauserud H."/>
        </authorList>
    </citation>
    <scope>NUCLEOTIDE SEQUENCE</scope>
    <source>
        <strain evidence="2">CBHHK182m</strain>
    </source>
</reference>
<gene>
    <name evidence="2" type="ORF">B0H16DRAFT_1480327</name>
</gene>
<feature type="region of interest" description="Disordered" evidence="1">
    <location>
        <begin position="848"/>
        <end position="887"/>
    </location>
</feature>
<protein>
    <submittedName>
        <fullName evidence="2">Uncharacterized protein</fullName>
    </submittedName>
</protein>
<feature type="region of interest" description="Disordered" evidence="1">
    <location>
        <begin position="542"/>
        <end position="574"/>
    </location>
</feature>
<comment type="caution">
    <text evidence="2">The sequence shown here is derived from an EMBL/GenBank/DDBJ whole genome shotgun (WGS) entry which is preliminary data.</text>
</comment>
<feature type="compositionally biased region" description="Basic and acidic residues" evidence="1">
    <location>
        <begin position="452"/>
        <end position="461"/>
    </location>
</feature>